<sequence length="237" mass="25643">MAALNVMHHSALQENVFGVPDLSFGVPDWMSEEHSMGTSIMAAEFDGGVVIGADSRTTTGAYVANRVSNKLTKVTDRIFCCRSGSAADTQAISDIVKYHLSFYEMQIGEPAEVQTAASVFRELCYNHRDQLTAGIICAGWDRKKGGQVYMIPLGGMMMRQPIATGGSGSTYIYGYVDANYKEGMTEKECMDFVTKSLALAMSRDGSSGGVIRLGVITKDGVRLEVISGDKLPKFFEG</sequence>
<dbReference type="FunFam" id="3.60.20.10:FF:000010">
    <property type="entry name" value="Proteasome subunit beta type-1"/>
    <property type="match status" value="1"/>
</dbReference>
<dbReference type="GO" id="GO:0005737">
    <property type="term" value="C:cytoplasm"/>
    <property type="evidence" value="ECO:0007669"/>
    <property type="project" value="TreeGrafter"/>
</dbReference>
<evidence type="ECO:0000256" key="7">
    <source>
        <dbReference type="ARBA" id="ARBA00022801"/>
    </source>
</evidence>
<dbReference type="SUPFAM" id="SSF56235">
    <property type="entry name" value="N-terminal nucleophile aminohydrolases (Ntn hydrolases)"/>
    <property type="match status" value="1"/>
</dbReference>
<evidence type="ECO:0000256" key="3">
    <source>
        <dbReference type="ARBA" id="ARBA00012039"/>
    </source>
</evidence>
<keyword evidence="8 13" id="KW-0647">Proteasome</keyword>
<evidence type="ECO:0000256" key="11">
    <source>
        <dbReference type="ARBA" id="ARBA00026071"/>
    </source>
</evidence>
<evidence type="ECO:0000313" key="13">
    <source>
        <dbReference type="EMBL" id="MBY08335.1"/>
    </source>
</evidence>
<dbReference type="PROSITE" id="PS51476">
    <property type="entry name" value="PROTEASOME_BETA_2"/>
    <property type="match status" value="1"/>
</dbReference>
<organism evidence="13">
    <name type="scientific">Ornithodoros turicata</name>
    <dbReference type="NCBI Taxonomy" id="34597"/>
    <lineage>
        <taxon>Eukaryota</taxon>
        <taxon>Metazoa</taxon>
        <taxon>Ecdysozoa</taxon>
        <taxon>Arthropoda</taxon>
        <taxon>Chelicerata</taxon>
        <taxon>Arachnida</taxon>
        <taxon>Acari</taxon>
        <taxon>Parasitiformes</taxon>
        <taxon>Ixodida</taxon>
        <taxon>Ixodoidea</taxon>
        <taxon>Argasidae</taxon>
        <taxon>Ornithodorinae</taxon>
        <taxon>Ornithodoros</taxon>
    </lineage>
</organism>
<keyword evidence="10" id="KW-0539">Nucleus</keyword>
<evidence type="ECO:0000256" key="1">
    <source>
        <dbReference type="ARBA" id="ARBA00001198"/>
    </source>
</evidence>
<dbReference type="AlphaFoldDB" id="A0A2R5LFX9"/>
<proteinExistence type="predicted"/>
<dbReference type="CDD" id="cd03762">
    <property type="entry name" value="proteasome_beta_type_6"/>
    <property type="match status" value="1"/>
</dbReference>
<feature type="active site" description="Nucleophile" evidence="12">
    <location>
        <position position="38"/>
    </location>
</feature>
<dbReference type="Pfam" id="PF00227">
    <property type="entry name" value="Proteasome"/>
    <property type="match status" value="1"/>
</dbReference>
<evidence type="ECO:0000256" key="4">
    <source>
        <dbReference type="ARBA" id="ARBA00022490"/>
    </source>
</evidence>
<keyword evidence="7" id="KW-0378">Hydrolase</keyword>
<dbReference type="Gene3D" id="3.60.20.10">
    <property type="entry name" value="Glutamine Phosphoribosylpyrophosphate, subunit 1, domain 1"/>
    <property type="match status" value="1"/>
</dbReference>
<dbReference type="GeneID" id="135370951"/>
<dbReference type="GO" id="GO:0019774">
    <property type="term" value="C:proteasome core complex, beta-subunit complex"/>
    <property type="evidence" value="ECO:0007669"/>
    <property type="project" value="UniProtKB-ARBA"/>
</dbReference>
<reference evidence="13" key="1">
    <citation type="submission" date="2018-03" db="EMBL/GenBank/DDBJ databases">
        <title>The relapsing fever spirochete Borrelia turicatae persists in the highly oxidative environment of its soft-bodied tick vector.</title>
        <authorList>
            <person name="Bourret T.J."/>
            <person name="Boyle W.K."/>
            <person name="Valenzuela J.G."/>
            <person name="Oliveira F."/>
            <person name="Lopez J.E."/>
        </authorList>
    </citation>
    <scope>NUCLEOTIDE SEQUENCE</scope>
    <source>
        <strain evidence="13">Kansas strain/isolate</strain>
        <tissue evidence="13">Salivary glands</tissue>
    </source>
</reference>
<dbReference type="EC" id="3.4.25.1" evidence="3"/>
<dbReference type="InterPro" id="IPR029055">
    <property type="entry name" value="Ntn_hydrolases_N"/>
</dbReference>
<dbReference type="PANTHER" id="PTHR32194">
    <property type="entry name" value="METALLOPROTEASE TLDD"/>
    <property type="match status" value="1"/>
</dbReference>
<protein>
    <recommendedName>
        <fullName evidence="3">proteasome endopeptidase complex</fullName>
        <ecNumber evidence="3">3.4.25.1</ecNumber>
    </recommendedName>
</protein>
<evidence type="ECO:0000256" key="5">
    <source>
        <dbReference type="ARBA" id="ARBA00022670"/>
    </source>
</evidence>
<dbReference type="GO" id="GO:0051603">
    <property type="term" value="P:proteolysis involved in protein catabolic process"/>
    <property type="evidence" value="ECO:0007669"/>
    <property type="project" value="InterPro"/>
</dbReference>
<dbReference type="KEGG" id="oti:135370951"/>
<comment type="subunit">
    <text evidence="11">The 26S proteasome consists of a 20S proteasome core and two 19S regulatory subunits. The 20S proteasome core is composed of 28 subunits that are arranged in four stacked rings, resulting in a barrel-shaped structure. The two end rings are each formed by seven alpha subunits, and the two central rings are each formed by seven beta subunits. The catalytic chamber with the active sites is on the inside of the barrel.</text>
</comment>
<evidence type="ECO:0000256" key="10">
    <source>
        <dbReference type="ARBA" id="ARBA00023242"/>
    </source>
</evidence>
<evidence type="ECO:0000256" key="9">
    <source>
        <dbReference type="ARBA" id="ARBA00023145"/>
    </source>
</evidence>
<name>A0A2R5LFX9_9ACAR</name>
<comment type="subcellular location">
    <subcellularLocation>
        <location evidence="2">Nucleus</location>
    </subcellularLocation>
</comment>
<dbReference type="PANTHER" id="PTHR32194:SF0">
    <property type="entry name" value="ATP-DEPENDENT PROTEASE SUBUNIT HSLV"/>
    <property type="match status" value="1"/>
</dbReference>
<evidence type="ECO:0000256" key="6">
    <source>
        <dbReference type="ARBA" id="ARBA00022698"/>
    </source>
</evidence>
<accession>A0A2R5LFX9</accession>
<dbReference type="InterPro" id="IPR000243">
    <property type="entry name" value="Pept_T1A_subB"/>
</dbReference>
<evidence type="ECO:0000256" key="12">
    <source>
        <dbReference type="PIRSR" id="PIRSR600243-1"/>
    </source>
</evidence>
<dbReference type="CTD" id="46058"/>
<evidence type="ECO:0000256" key="8">
    <source>
        <dbReference type="ARBA" id="ARBA00022942"/>
    </source>
</evidence>
<dbReference type="InterPro" id="IPR001353">
    <property type="entry name" value="Proteasome_sua/b"/>
</dbReference>
<comment type="catalytic activity">
    <reaction evidence="1">
        <text>Cleavage of peptide bonds with very broad specificity.</text>
        <dbReference type="EC" id="3.4.25.1"/>
    </reaction>
</comment>
<dbReference type="PRINTS" id="PR00141">
    <property type="entry name" value="PROTEASOME"/>
</dbReference>
<dbReference type="InterPro" id="IPR023333">
    <property type="entry name" value="Proteasome_suB-type"/>
</dbReference>
<dbReference type="GO" id="GO:0005634">
    <property type="term" value="C:nucleus"/>
    <property type="evidence" value="ECO:0007669"/>
    <property type="project" value="UniProtKB-SubCell"/>
</dbReference>
<dbReference type="GO" id="GO:0004298">
    <property type="term" value="F:threonine-type endopeptidase activity"/>
    <property type="evidence" value="ECO:0007669"/>
    <property type="project" value="UniProtKB-KW"/>
</dbReference>
<keyword evidence="9" id="KW-0865">Zymogen</keyword>
<dbReference type="RefSeq" id="XP_064460962.1">
    <property type="nucleotide sequence ID" value="XM_064604892.1"/>
</dbReference>
<dbReference type="EMBL" id="GGLE01004209">
    <property type="protein sequence ID" value="MBY08335.1"/>
    <property type="molecule type" value="Transcribed_RNA"/>
</dbReference>
<keyword evidence="6" id="KW-0888">Threonine protease</keyword>
<evidence type="ECO:0000256" key="2">
    <source>
        <dbReference type="ARBA" id="ARBA00004123"/>
    </source>
</evidence>
<keyword evidence="5" id="KW-0645">Protease</keyword>
<keyword evidence="4" id="KW-0963">Cytoplasm</keyword>